<evidence type="ECO:0000256" key="8">
    <source>
        <dbReference type="ARBA" id="ARBA00047683"/>
    </source>
</evidence>
<name>A0A382MSX5_9ZZZZ</name>
<keyword evidence="4" id="KW-0479">Metal-binding</keyword>
<proteinExistence type="predicted"/>
<dbReference type="InterPro" id="IPR015890">
    <property type="entry name" value="Chorismate_C"/>
</dbReference>
<dbReference type="InterPro" id="IPR006805">
    <property type="entry name" value="Anth_synth_I_N"/>
</dbReference>
<protein>
    <recommendedName>
        <fullName evidence="3">Anthranilate synthase component 1</fullName>
    </recommendedName>
</protein>
<dbReference type="Pfam" id="PF00425">
    <property type="entry name" value="Chorismate_bind"/>
    <property type="match status" value="1"/>
</dbReference>
<dbReference type="Pfam" id="PF04715">
    <property type="entry name" value="Anth_synt_I_N"/>
    <property type="match status" value="1"/>
</dbReference>
<evidence type="ECO:0000256" key="7">
    <source>
        <dbReference type="ARBA" id="ARBA00025634"/>
    </source>
</evidence>
<evidence type="ECO:0000256" key="4">
    <source>
        <dbReference type="ARBA" id="ARBA00022723"/>
    </source>
</evidence>
<accession>A0A382MSX5</accession>
<feature type="non-terminal residue" evidence="11">
    <location>
        <position position="1"/>
    </location>
</feature>
<organism evidence="11">
    <name type="scientific">marine metagenome</name>
    <dbReference type="NCBI Taxonomy" id="408172"/>
    <lineage>
        <taxon>unclassified sequences</taxon>
        <taxon>metagenomes</taxon>
        <taxon>ecological metagenomes</taxon>
    </lineage>
</organism>
<evidence type="ECO:0000256" key="5">
    <source>
        <dbReference type="ARBA" id="ARBA00022842"/>
    </source>
</evidence>
<feature type="domain" description="Chorismate-utilising enzyme C-terminal" evidence="9">
    <location>
        <begin position="103"/>
        <end position="356"/>
    </location>
</feature>
<dbReference type="PANTHER" id="PTHR11236">
    <property type="entry name" value="AMINOBENZOATE/ANTHRANILATE SYNTHASE"/>
    <property type="match status" value="1"/>
</dbReference>
<evidence type="ECO:0000256" key="1">
    <source>
        <dbReference type="ARBA" id="ARBA00001946"/>
    </source>
</evidence>
<comment type="function">
    <text evidence="7">Part of a heterotetrameric complex that catalyzes the two-step biosynthesis of anthranilate, an intermediate in the biosynthesis of L-tryptophan. In the first step, the glutamine-binding beta subunit (TrpG) of anthranilate synthase (AS) provides the glutamine amidotransferase activity which generates ammonia as a substrate that, along with chorismate, is used in the second step, catalyzed by the large alpha subunit of AS (TrpE) to produce anthranilate. In the absence of TrpG, TrpE can synthesize anthranilate directly from chorismate and high concentrations of ammonia.</text>
</comment>
<feature type="non-terminal residue" evidence="11">
    <location>
        <position position="380"/>
    </location>
</feature>
<dbReference type="SUPFAM" id="SSF56322">
    <property type="entry name" value="ADC synthase"/>
    <property type="match status" value="1"/>
</dbReference>
<dbReference type="PANTHER" id="PTHR11236:SF48">
    <property type="entry name" value="ISOCHORISMATE SYNTHASE MENF"/>
    <property type="match status" value="1"/>
</dbReference>
<dbReference type="GO" id="GO:0000162">
    <property type="term" value="P:L-tryptophan biosynthetic process"/>
    <property type="evidence" value="ECO:0007669"/>
    <property type="project" value="TreeGrafter"/>
</dbReference>
<evidence type="ECO:0000259" key="9">
    <source>
        <dbReference type="Pfam" id="PF00425"/>
    </source>
</evidence>
<dbReference type="InterPro" id="IPR019999">
    <property type="entry name" value="Anth_synth_I-like"/>
</dbReference>
<dbReference type="InterPro" id="IPR005801">
    <property type="entry name" value="ADC_synthase"/>
</dbReference>
<keyword evidence="6" id="KW-0456">Lyase</keyword>
<evidence type="ECO:0000313" key="11">
    <source>
        <dbReference type="EMBL" id="SVC50887.1"/>
    </source>
</evidence>
<dbReference type="AlphaFoldDB" id="A0A382MSX5"/>
<dbReference type="GO" id="GO:0004049">
    <property type="term" value="F:anthranilate synthase activity"/>
    <property type="evidence" value="ECO:0007669"/>
    <property type="project" value="UniProtKB-EC"/>
</dbReference>
<keyword evidence="5" id="KW-0460">Magnesium</keyword>
<comment type="cofactor">
    <cofactor evidence="1">
        <name>Mg(2+)</name>
        <dbReference type="ChEBI" id="CHEBI:18420"/>
    </cofactor>
</comment>
<reference evidence="11" key="1">
    <citation type="submission" date="2018-05" db="EMBL/GenBank/DDBJ databases">
        <authorList>
            <person name="Lanie J.A."/>
            <person name="Ng W.-L."/>
            <person name="Kazmierczak K.M."/>
            <person name="Andrzejewski T.M."/>
            <person name="Davidsen T.M."/>
            <person name="Wayne K.J."/>
            <person name="Tettelin H."/>
            <person name="Glass J.I."/>
            <person name="Rusch D."/>
            <person name="Podicherti R."/>
            <person name="Tsui H.-C.T."/>
            <person name="Winkler M.E."/>
        </authorList>
    </citation>
    <scope>NUCLEOTIDE SEQUENCE</scope>
</reference>
<evidence type="ECO:0000256" key="3">
    <source>
        <dbReference type="ARBA" id="ARBA00020653"/>
    </source>
</evidence>
<evidence type="ECO:0000259" key="10">
    <source>
        <dbReference type="Pfam" id="PF04715"/>
    </source>
</evidence>
<feature type="domain" description="Anthranilate synthase component I N-terminal" evidence="10">
    <location>
        <begin position="1"/>
        <end position="48"/>
    </location>
</feature>
<gene>
    <name evidence="11" type="ORF">METZ01_LOCUS303741</name>
</gene>
<evidence type="ECO:0000256" key="2">
    <source>
        <dbReference type="ARBA" id="ARBA00011575"/>
    </source>
</evidence>
<evidence type="ECO:0000256" key="6">
    <source>
        <dbReference type="ARBA" id="ARBA00023239"/>
    </source>
</evidence>
<dbReference type="GO" id="GO:0046872">
    <property type="term" value="F:metal ion binding"/>
    <property type="evidence" value="ECO:0007669"/>
    <property type="project" value="UniProtKB-KW"/>
</dbReference>
<dbReference type="PRINTS" id="PR00095">
    <property type="entry name" value="ANTSNTHASEI"/>
</dbReference>
<dbReference type="EMBL" id="UINC01095088">
    <property type="protein sequence ID" value="SVC50887.1"/>
    <property type="molecule type" value="Genomic_DNA"/>
</dbReference>
<dbReference type="Gene3D" id="3.60.120.10">
    <property type="entry name" value="Anthranilate synthase"/>
    <property type="match status" value="1"/>
</dbReference>
<sequence>AVGFLGYDGIRLAEELPDSCEDDLGLDDMVFGLFETVLAFDNLRHTVVLITNVRVEEGQNAETAYGEAKARIGEVEDLLAELTPAPRLPGGRRMGAVHSNISREQYTDAVERCLEYIRAGDIFQVVFAQRFQLKYEADPFEIYRVLRTVNPSPYMFHITQGDLQILGASPEILVRVEDGSLEVRPLAGTRARGRDEAEDQRLEEELLADEKDRSEHVMLVDLGRNDVGRVSTFDTVRVTDMMTVERYSHVMHIVSDVRGQLLEGMDALDALFACYPAGTLSGAPKIRAMEIIDELEPTRRGIYGGAVGYLDFSGNLDTCIAIRTMVVKDGVAYIQAGGGIVADSDPDAEYQETVNKAMALFRAVEMATRGSIAPSGDSIS</sequence>
<comment type="subunit">
    <text evidence="2">Heterotetramer consisting of two non-identical subunits: a beta subunit (TrpG) and a large alpha subunit (TrpE).</text>
</comment>
<comment type="catalytic activity">
    <reaction evidence="8">
        <text>chorismate + L-glutamine = anthranilate + pyruvate + L-glutamate + H(+)</text>
        <dbReference type="Rhea" id="RHEA:21732"/>
        <dbReference type="ChEBI" id="CHEBI:15361"/>
        <dbReference type="ChEBI" id="CHEBI:15378"/>
        <dbReference type="ChEBI" id="CHEBI:16567"/>
        <dbReference type="ChEBI" id="CHEBI:29748"/>
        <dbReference type="ChEBI" id="CHEBI:29985"/>
        <dbReference type="ChEBI" id="CHEBI:58359"/>
        <dbReference type="EC" id="4.1.3.27"/>
    </reaction>
</comment>